<dbReference type="AlphaFoldDB" id="A0A812V2W3"/>
<name>A0A812V2W3_9DINO</name>
<gene>
    <name evidence="1" type="ORF">SNAT2548_LOCUS34079</name>
</gene>
<organism evidence="1 2">
    <name type="scientific">Symbiodinium natans</name>
    <dbReference type="NCBI Taxonomy" id="878477"/>
    <lineage>
        <taxon>Eukaryota</taxon>
        <taxon>Sar</taxon>
        <taxon>Alveolata</taxon>
        <taxon>Dinophyceae</taxon>
        <taxon>Suessiales</taxon>
        <taxon>Symbiodiniaceae</taxon>
        <taxon>Symbiodinium</taxon>
    </lineage>
</organism>
<dbReference type="EMBL" id="CAJNDS010002792">
    <property type="protein sequence ID" value="CAE7598998.1"/>
    <property type="molecule type" value="Genomic_DNA"/>
</dbReference>
<evidence type="ECO:0000313" key="2">
    <source>
        <dbReference type="Proteomes" id="UP000604046"/>
    </source>
</evidence>
<evidence type="ECO:0000313" key="1">
    <source>
        <dbReference type="EMBL" id="CAE7598998.1"/>
    </source>
</evidence>
<dbReference type="Proteomes" id="UP000604046">
    <property type="component" value="Unassembled WGS sequence"/>
</dbReference>
<sequence length="120" mass="14000">MRLANLSAAPAQGENKLVHVTWTTKREVRVCHLPLITPFRKSSWIYTKSLPLSVFGSTLPRFDPPNWPLWWHILQHRFESTKGAVKRETKKVFDAYFEWKPADFSKHGWVARLDGPLVDM</sequence>
<accession>A0A812V2W3</accession>
<proteinExistence type="predicted"/>
<comment type="caution">
    <text evidence="1">The sequence shown here is derived from an EMBL/GenBank/DDBJ whole genome shotgun (WGS) entry which is preliminary data.</text>
</comment>
<keyword evidence="2" id="KW-1185">Reference proteome</keyword>
<reference evidence="1" key="1">
    <citation type="submission" date="2021-02" db="EMBL/GenBank/DDBJ databases">
        <authorList>
            <person name="Dougan E. K."/>
            <person name="Rhodes N."/>
            <person name="Thang M."/>
            <person name="Chan C."/>
        </authorList>
    </citation>
    <scope>NUCLEOTIDE SEQUENCE</scope>
</reference>
<protein>
    <submittedName>
        <fullName evidence="1">Uncharacterized protein</fullName>
    </submittedName>
</protein>